<protein>
    <submittedName>
        <fullName evidence="1">Uncharacterized protein</fullName>
    </submittedName>
</protein>
<reference evidence="1 2" key="1">
    <citation type="submission" date="2024-01" db="EMBL/GenBank/DDBJ databases">
        <title>Sphingobacterium tenebrionis sp. nov., a novel endophyte isolated from tenebrio molitor intestines.</title>
        <authorList>
            <person name="Zhang C."/>
        </authorList>
    </citation>
    <scope>NUCLEOTIDE SEQUENCE [LARGE SCALE GENOMIC DNA]</scope>
    <source>
        <strain evidence="1 2">PU5-4</strain>
    </source>
</reference>
<dbReference type="RefSeq" id="WP_336557722.1">
    <property type="nucleotide sequence ID" value="NZ_JAYLLN010000027.1"/>
</dbReference>
<sequence length="179" mass="20954">MQIQQKVDSLRKTTIIDGNDKAVYQVFDDLFEEMLQADTINQQMPSIKKVGELIRDEKSRNSHLIKLFFGYQNYISNPQARNNTKFQVDLIEALNMEVNEIYGKLPVILYIYQAEAYNADKRYKEAETLVDNAREIYPNAIPLKVYQAMAKKDESLKQEVIKAHPNHWMVQLRLKESKP</sequence>
<name>A0ABU8I7M8_9SPHI</name>
<keyword evidence="2" id="KW-1185">Reference proteome</keyword>
<evidence type="ECO:0000313" key="1">
    <source>
        <dbReference type="EMBL" id="MEI5985476.1"/>
    </source>
</evidence>
<gene>
    <name evidence="1" type="ORF">VJ786_11255</name>
</gene>
<proteinExistence type="predicted"/>
<accession>A0ABU8I7M8</accession>
<dbReference type="Proteomes" id="UP001363035">
    <property type="component" value="Unassembled WGS sequence"/>
</dbReference>
<comment type="caution">
    <text evidence="1">The sequence shown here is derived from an EMBL/GenBank/DDBJ whole genome shotgun (WGS) entry which is preliminary data.</text>
</comment>
<dbReference type="EMBL" id="JAYLLN010000027">
    <property type="protein sequence ID" value="MEI5985476.1"/>
    <property type="molecule type" value="Genomic_DNA"/>
</dbReference>
<evidence type="ECO:0000313" key="2">
    <source>
        <dbReference type="Proteomes" id="UP001363035"/>
    </source>
</evidence>
<organism evidence="1 2">
    <name type="scientific">Sphingobacterium tenebrionis</name>
    <dbReference type="NCBI Taxonomy" id="3111775"/>
    <lineage>
        <taxon>Bacteria</taxon>
        <taxon>Pseudomonadati</taxon>
        <taxon>Bacteroidota</taxon>
        <taxon>Sphingobacteriia</taxon>
        <taxon>Sphingobacteriales</taxon>
        <taxon>Sphingobacteriaceae</taxon>
        <taxon>Sphingobacterium</taxon>
    </lineage>
</organism>